<name>A0AAN9A762_HALRR</name>
<dbReference type="AlphaFoldDB" id="A0AAN9A762"/>
<dbReference type="Proteomes" id="UP001381693">
    <property type="component" value="Unassembled WGS sequence"/>
</dbReference>
<comment type="caution">
    <text evidence="1">The sequence shown here is derived from an EMBL/GenBank/DDBJ whole genome shotgun (WGS) entry which is preliminary data.</text>
</comment>
<keyword evidence="2" id="KW-1185">Reference proteome</keyword>
<dbReference type="EMBL" id="JAXCGZ010003774">
    <property type="protein sequence ID" value="KAK7083301.1"/>
    <property type="molecule type" value="Genomic_DNA"/>
</dbReference>
<organism evidence="1 2">
    <name type="scientific">Halocaridina rubra</name>
    <name type="common">Hawaiian red shrimp</name>
    <dbReference type="NCBI Taxonomy" id="373956"/>
    <lineage>
        <taxon>Eukaryota</taxon>
        <taxon>Metazoa</taxon>
        <taxon>Ecdysozoa</taxon>
        <taxon>Arthropoda</taxon>
        <taxon>Crustacea</taxon>
        <taxon>Multicrustacea</taxon>
        <taxon>Malacostraca</taxon>
        <taxon>Eumalacostraca</taxon>
        <taxon>Eucarida</taxon>
        <taxon>Decapoda</taxon>
        <taxon>Pleocyemata</taxon>
        <taxon>Caridea</taxon>
        <taxon>Atyoidea</taxon>
        <taxon>Atyidae</taxon>
        <taxon>Halocaridina</taxon>
    </lineage>
</organism>
<protein>
    <submittedName>
        <fullName evidence="1">Uncharacterized protein</fullName>
    </submittedName>
</protein>
<evidence type="ECO:0000313" key="2">
    <source>
        <dbReference type="Proteomes" id="UP001381693"/>
    </source>
</evidence>
<accession>A0AAN9A762</accession>
<proteinExistence type="predicted"/>
<evidence type="ECO:0000313" key="1">
    <source>
        <dbReference type="EMBL" id="KAK7083301.1"/>
    </source>
</evidence>
<gene>
    <name evidence="1" type="ORF">SK128_010012</name>
</gene>
<reference evidence="1 2" key="1">
    <citation type="submission" date="2023-11" db="EMBL/GenBank/DDBJ databases">
        <title>Halocaridina rubra genome assembly.</title>
        <authorList>
            <person name="Smith C."/>
        </authorList>
    </citation>
    <scope>NUCLEOTIDE SEQUENCE [LARGE SCALE GENOMIC DNA]</scope>
    <source>
        <strain evidence="1">EP-1</strain>
        <tissue evidence="1">Whole</tissue>
    </source>
</reference>
<sequence length="200" mass="22157">MARAQVNSYGRQVLNKLSLIYFQFLSKRSVASKEERITYVVLQMHPINQDALISTYVGSDSACSEIRNVRRRPWKSCPPGLMQQLHSRSCLKIPLSFLHSTPPVAVTLLFKLQHSLLLLPLLILPKHALHLSLHQLLPSMSLGYPLALAAASPSYEPPTTYLTLQPTEIGCKQTWSWEHVVEELSTADSAGGRNGAEGGS</sequence>